<sequence>MARKVLDCCERNRQGYRQRGCCEDSGISAGERGASTEGVRVLEEAPSRADIKPAGRLPEPGFTGRAGDGEAAGS</sequence>
<keyword evidence="3" id="KW-1185">Reference proteome</keyword>
<gene>
    <name evidence="2" type="ORF">LSINAPIS_LOCUS6767</name>
</gene>
<dbReference type="AlphaFoldDB" id="A0A5E4Q9M0"/>
<evidence type="ECO:0000256" key="1">
    <source>
        <dbReference type="SAM" id="MobiDB-lite"/>
    </source>
</evidence>
<evidence type="ECO:0000313" key="3">
    <source>
        <dbReference type="Proteomes" id="UP000324832"/>
    </source>
</evidence>
<reference evidence="2 3" key="1">
    <citation type="submission" date="2017-07" db="EMBL/GenBank/DDBJ databases">
        <authorList>
            <person name="Talla V."/>
            <person name="Backstrom N."/>
        </authorList>
    </citation>
    <scope>NUCLEOTIDE SEQUENCE [LARGE SCALE GENOMIC DNA]</scope>
</reference>
<feature type="compositionally biased region" description="Gly residues" evidence="1">
    <location>
        <begin position="64"/>
        <end position="74"/>
    </location>
</feature>
<feature type="compositionally biased region" description="Basic and acidic residues" evidence="1">
    <location>
        <begin position="42"/>
        <end position="53"/>
    </location>
</feature>
<protein>
    <submittedName>
        <fullName evidence="2">Uncharacterized protein</fullName>
    </submittedName>
</protein>
<evidence type="ECO:0000313" key="2">
    <source>
        <dbReference type="EMBL" id="VVC94933.1"/>
    </source>
</evidence>
<proteinExistence type="predicted"/>
<dbReference type="Proteomes" id="UP000324832">
    <property type="component" value="Unassembled WGS sequence"/>
</dbReference>
<dbReference type="EMBL" id="FZQP02002159">
    <property type="protein sequence ID" value="VVC94933.1"/>
    <property type="molecule type" value="Genomic_DNA"/>
</dbReference>
<accession>A0A5E4Q9M0</accession>
<name>A0A5E4Q9M0_9NEOP</name>
<organism evidence="2 3">
    <name type="scientific">Leptidea sinapis</name>
    <dbReference type="NCBI Taxonomy" id="189913"/>
    <lineage>
        <taxon>Eukaryota</taxon>
        <taxon>Metazoa</taxon>
        <taxon>Ecdysozoa</taxon>
        <taxon>Arthropoda</taxon>
        <taxon>Hexapoda</taxon>
        <taxon>Insecta</taxon>
        <taxon>Pterygota</taxon>
        <taxon>Neoptera</taxon>
        <taxon>Endopterygota</taxon>
        <taxon>Lepidoptera</taxon>
        <taxon>Glossata</taxon>
        <taxon>Ditrysia</taxon>
        <taxon>Papilionoidea</taxon>
        <taxon>Pieridae</taxon>
        <taxon>Dismorphiinae</taxon>
        <taxon>Leptidea</taxon>
    </lineage>
</organism>
<feature type="region of interest" description="Disordered" evidence="1">
    <location>
        <begin position="42"/>
        <end position="74"/>
    </location>
</feature>